<evidence type="ECO:0000313" key="1">
    <source>
        <dbReference type="EMBL" id="CDX39672.1"/>
    </source>
</evidence>
<evidence type="ECO:0000313" key="2">
    <source>
        <dbReference type="Proteomes" id="UP000046373"/>
    </source>
</evidence>
<accession>A0A090F702</accession>
<dbReference type="Proteomes" id="UP000046373">
    <property type="component" value="Unassembled WGS sequence"/>
</dbReference>
<gene>
    <name evidence="1" type="ORF">MPLDJ20_260081</name>
</gene>
<name>A0A090F702_MESPL</name>
<proteinExistence type="predicted"/>
<protein>
    <submittedName>
        <fullName evidence="1">Uncharacterized protein</fullName>
    </submittedName>
</protein>
<dbReference type="AlphaFoldDB" id="A0A090F702"/>
<organism evidence="1 2">
    <name type="scientific">Mesorhizobium plurifarium</name>
    <dbReference type="NCBI Taxonomy" id="69974"/>
    <lineage>
        <taxon>Bacteria</taxon>
        <taxon>Pseudomonadati</taxon>
        <taxon>Pseudomonadota</taxon>
        <taxon>Alphaproteobacteria</taxon>
        <taxon>Hyphomicrobiales</taxon>
        <taxon>Phyllobacteriaceae</taxon>
        <taxon>Mesorhizobium</taxon>
    </lineage>
</organism>
<dbReference type="EMBL" id="CCNB01000019">
    <property type="protein sequence ID" value="CDX39672.1"/>
    <property type="molecule type" value="Genomic_DNA"/>
</dbReference>
<reference evidence="1 2" key="1">
    <citation type="submission" date="2014-08" db="EMBL/GenBank/DDBJ databases">
        <authorList>
            <person name="Moulin Lionel"/>
        </authorList>
    </citation>
    <scope>NUCLEOTIDE SEQUENCE [LARGE SCALE GENOMIC DNA]</scope>
</reference>
<sequence length="607" mass="64648">MWRTSRDPFFRLLKAEPALAGKAPVDAAFAASDAADVLAEMAFERWRPGNELEAEAVVDHGETTGGERQALAIRAGNMVAAGGTVEDLSAVGRVLVADHLQLATAQRIEQVAGELDAIALPLCEPLIDKISGAAIQGMADVGAEARFGKFRGRAGDGLAIKPGRTRRRDLLIDSEIGANRERNATSATRIVEFAQLDNRSDRAVGGCIKAGEPDVVGAPIHAIDNGIGSAIQLIVEPAIDEPADDGRIEIFGSQNITARATLDVLRGQRAMHALDDVTALAELAQSGFGLVVDDPLAWTDLTGETKNLKLAQATDLQRVIFIGLGMRPRSQIDDTGTAAVAKQLAIELCPTFGLDLAFERSPDVKISARSQLLRDQVASAVADSFLDVVARDDQVLAVLAHAANDEVNMGMLRVPVVDRHPVEPCAKVLFHLQGKVSGERSQIRHVEGIVRRDDEPEMVPVFRRARGEGRAIGISAVRPEQPRLFAVAGDTLSTQIIEMRRKRGAARGMTHDTRFDDGAARSRADQAIGLDAGPLPVAKARTVAGRHLPRARDATAGFLGRGQRLGDEGSGLLRTDRADTARSDAKLALIGHGIDLKCGKDRAGSDA</sequence>